<dbReference type="GO" id="GO:0016788">
    <property type="term" value="F:hydrolase activity, acting on ester bonds"/>
    <property type="evidence" value="ECO:0007669"/>
    <property type="project" value="InterPro"/>
</dbReference>
<comment type="caution">
    <text evidence="2">The sequence shown here is derived from an EMBL/GenBank/DDBJ whole genome shotgun (WGS) entry which is preliminary data.</text>
</comment>
<evidence type="ECO:0000313" key="2">
    <source>
        <dbReference type="EMBL" id="MBB6473676.1"/>
    </source>
</evidence>
<dbReference type="EMBL" id="JACHIU010000001">
    <property type="protein sequence ID" value="MBB6473676.1"/>
    <property type="molecule type" value="Genomic_DNA"/>
</dbReference>
<dbReference type="Pfam" id="PF00657">
    <property type="entry name" value="Lipase_GDSL"/>
    <property type="match status" value="1"/>
</dbReference>
<dbReference type="Proteomes" id="UP000555564">
    <property type="component" value="Unassembled WGS sequence"/>
</dbReference>
<sequence length="418" mass="47013">MVDIKNVVVLGDSMSDIGNKWLWPTGELGRLFRAMRVNETGRFSDGKNWADFLVEWSTGETLMWGNRDLSIGKSTTYRTLSGYSVLGVADPDAPVEPKVPAELDKYLEMLHAEKKPTKPLKEIRYVNYAMGGAIVTNDWSPKFGALTYLRSQVEDYIAQRKIMGTAFSGPTLHVIWIGLNDFVTATRPDYDPNKIKSVPSTADYSSWLSWSQNNPKDLSGGVGVFPAVAEIQSLVELINSSLGETAKDHHFVIVDLPSVYNAIRFMEGLGDPSWIPQAKTIEPVIRRYNEMLESLVNKWPVSGHAPANVHLVKMSAWMDYVSENLETWELSKKAQDKGVRVFYNPGLPPEPKTDPVAKDMRRRITTSDLAHPTEAVYGIIARYFVTQLLENGYTLGRLRNDTWPRIAPFPKLPFDVED</sequence>
<protein>
    <submittedName>
        <fullName evidence="2">Uncharacterized protein</fullName>
    </submittedName>
</protein>
<dbReference type="PANTHER" id="PTHR45648:SF22">
    <property type="entry name" value="GDSL LIPASE_ACYLHYDROLASE FAMILY PROTEIN (AFU_ORTHOLOGUE AFUA_4G14700)"/>
    <property type="match status" value="1"/>
</dbReference>
<gene>
    <name evidence="2" type="ORF">BJ992_003107</name>
</gene>
<keyword evidence="1" id="KW-0378">Hydrolase</keyword>
<reference evidence="2 3" key="1">
    <citation type="submission" date="2020-08" db="EMBL/GenBank/DDBJ databases">
        <title>Sequencing the genomes of 1000 actinobacteria strains.</title>
        <authorList>
            <person name="Klenk H.-P."/>
        </authorList>
    </citation>
    <scope>NUCLEOTIDE SEQUENCE [LARGE SCALE GENOMIC DNA]</scope>
    <source>
        <strain evidence="2 3">DSM 44936</strain>
    </source>
</reference>
<organism evidence="2 3">
    <name type="scientific">Sphaerisporangium rubeum</name>
    <dbReference type="NCBI Taxonomy" id="321317"/>
    <lineage>
        <taxon>Bacteria</taxon>
        <taxon>Bacillati</taxon>
        <taxon>Actinomycetota</taxon>
        <taxon>Actinomycetes</taxon>
        <taxon>Streptosporangiales</taxon>
        <taxon>Streptosporangiaceae</taxon>
        <taxon>Sphaerisporangium</taxon>
    </lineage>
</organism>
<evidence type="ECO:0000256" key="1">
    <source>
        <dbReference type="ARBA" id="ARBA00022801"/>
    </source>
</evidence>
<dbReference type="AlphaFoldDB" id="A0A7X0M8A2"/>
<proteinExistence type="predicted"/>
<evidence type="ECO:0000313" key="3">
    <source>
        <dbReference type="Proteomes" id="UP000555564"/>
    </source>
</evidence>
<accession>A0A7X0M8A2</accession>
<dbReference type="SUPFAM" id="SSF52266">
    <property type="entry name" value="SGNH hydrolase"/>
    <property type="match status" value="1"/>
</dbReference>
<dbReference type="RefSeq" id="WP_184981601.1">
    <property type="nucleotide sequence ID" value="NZ_BAAALO010000035.1"/>
</dbReference>
<dbReference type="PANTHER" id="PTHR45648">
    <property type="entry name" value="GDSL LIPASE/ACYLHYDROLASE FAMILY PROTEIN (AFU_ORTHOLOGUE AFUA_4G14700)"/>
    <property type="match status" value="1"/>
</dbReference>
<dbReference type="Gene3D" id="3.40.50.1110">
    <property type="entry name" value="SGNH hydrolase"/>
    <property type="match status" value="1"/>
</dbReference>
<dbReference type="InterPro" id="IPR036514">
    <property type="entry name" value="SGNH_hydro_sf"/>
</dbReference>
<name>A0A7X0M8A2_9ACTN</name>
<dbReference type="InterPro" id="IPR001087">
    <property type="entry name" value="GDSL"/>
</dbReference>
<dbReference type="InterPro" id="IPR051058">
    <property type="entry name" value="GDSL_Est/Lipase"/>
</dbReference>
<keyword evidence="3" id="KW-1185">Reference proteome</keyword>